<dbReference type="PANTHER" id="PTHR14382:SF1">
    <property type="entry name" value="MDM2-BINDING PROTEIN"/>
    <property type="match status" value="1"/>
</dbReference>
<dbReference type="OrthoDB" id="6341671at2759"/>
<dbReference type="PANTHER" id="PTHR14382">
    <property type="entry name" value="MDM2-BINDING PROTEIN"/>
    <property type="match status" value="1"/>
</dbReference>
<reference evidence="2" key="1">
    <citation type="submission" date="2025-08" db="UniProtKB">
        <authorList>
            <consortium name="RefSeq"/>
        </authorList>
    </citation>
    <scope>IDENTIFICATION</scope>
    <source>
        <tissue evidence="2">Whole organism</tissue>
    </source>
</reference>
<dbReference type="GO" id="GO:0031396">
    <property type="term" value="P:regulation of protein ubiquitination"/>
    <property type="evidence" value="ECO:0007669"/>
    <property type="project" value="InterPro"/>
</dbReference>
<organism evidence="1 2">
    <name type="scientific">Hyalella azteca</name>
    <name type="common">Amphipod</name>
    <dbReference type="NCBI Taxonomy" id="294128"/>
    <lineage>
        <taxon>Eukaryota</taxon>
        <taxon>Metazoa</taxon>
        <taxon>Ecdysozoa</taxon>
        <taxon>Arthropoda</taxon>
        <taxon>Crustacea</taxon>
        <taxon>Multicrustacea</taxon>
        <taxon>Malacostraca</taxon>
        <taxon>Eumalacostraca</taxon>
        <taxon>Peracarida</taxon>
        <taxon>Amphipoda</taxon>
        <taxon>Senticaudata</taxon>
        <taxon>Talitrida</taxon>
        <taxon>Talitroidea</taxon>
        <taxon>Hyalellidae</taxon>
        <taxon>Hyalella</taxon>
    </lineage>
</organism>
<evidence type="ECO:0000313" key="1">
    <source>
        <dbReference type="Proteomes" id="UP000694843"/>
    </source>
</evidence>
<name>A0A8B7NRN7_HYAAZ</name>
<dbReference type="InterPro" id="IPR039061">
    <property type="entry name" value="MTBP"/>
</dbReference>
<dbReference type="GO" id="GO:0000776">
    <property type="term" value="C:kinetochore"/>
    <property type="evidence" value="ECO:0007669"/>
    <property type="project" value="TreeGrafter"/>
</dbReference>
<proteinExistence type="predicted"/>
<protein>
    <submittedName>
        <fullName evidence="2">Uncharacterized protein LOC108673097</fullName>
    </submittedName>
</protein>
<dbReference type="GO" id="GO:0007089">
    <property type="term" value="P:traversing start control point of mitotic cell cycle"/>
    <property type="evidence" value="ECO:0007669"/>
    <property type="project" value="TreeGrafter"/>
</dbReference>
<gene>
    <name evidence="2" type="primary">LOC108673097</name>
</gene>
<accession>A0A8B7NRN7</accession>
<dbReference type="KEGG" id="hazt:108673097"/>
<dbReference type="Proteomes" id="UP000694843">
    <property type="component" value="Unplaced"/>
</dbReference>
<dbReference type="GeneID" id="108673097"/>
<keyword evidence="1" id="KW-1185">Reference proteome</keyword>
<sequence>MDKNLIFICSEWQQQFFKEQLLKSFNFLKDLSCKKKPETSFVNIWSIVVGEKQSDEQEGLAPNNSHVRLIKHSLDEESPLAEFSSMDPHSSSDSQESDDEFRSPDFLALAERLHEAADSFGDVGSYLVQVVWCVKSYIPDPGEVCEVFAALHRLQLWHNACIAFVTPDPANVLGWPSALPLLISNDASQIIEEFIDCMWRGNIFYTAQSNDSEEDEQVCIPQVTINCVAGQAALVAERIKNGKVHVMQECSVVSLVQLSSIPSLFIRPGALYSITPVRDQLQPASAALKLTSQALQQLTSHEEVGSLLRLRYSHAAPKLKGDLEALTTERWKKQLADGVFDAVPEMAFESKIQEHLLHFLTLSSGQHENSVSAVCMRPPGSLGEDVWRLACLDDAAPQHSEGDESIRDLLKATPFFSSQQMHVLAHLQLHLPAQVSKKLQNKGNNLANLWDQTKDELETLASREVLSVIRTCADTSFDDDLPLQDLNADWRFTNELLLPKQSWPEYRALVAAERQEEQEQKHLSQASRLLGGLPAPTCSLNPKSTVALDAHQLTKIFRRDPLLRKIYYDKLARHRSKSDEEENVAVKLTKLSSLTDQYPFKANTSPSSAKTAQWPDALYLHYHGIHYNKDHKREE</sequence>
<dbReference type="RefSeq" id="XP_018016368.1">
    <property type="nucleotide sequence ID" value="XM_018160879.2"/>
</dbReference>
<evidence type="ECO:0000313" key="2">
    <source>
        <dbReference type="RefSeq" id="XP_018016368.1"/>
    </source>
</evidence>
<dbReference type="GO" id="GO:0034501">
    <property type="term" value="P:protein localization to kinetochore"/>
    <property type="evidence" value="ECO:0007669"/>
    <property type="project" value="TreeGrafter"/>
</dbReference>
<dbReference type="AlphaFoldDB" id="A0A8B7NRN7"/>